<feature type="non-terminal residue" evidence="1">
    <location>
        <position position="1"/>
    </location>
</feature>
<comment type="caution">
    <text evidence="1">The sequence shown here is derived from an EMBL/GenBank/DDBJ whole genome shotgun (WGS) entry which is preliminary data.</text>
</comment>
<proteinExistence type="predicted"/>
<evidence type="ECO:0000313" key="2">
    <source>
        <dbReference type="Proteomes" id="UP000789366"/>
    </source>
</evidence>
<accession>A0ACA9RCM3</accession>
<name>A0ACA9RCM3_9GLOM</name>
<reference evidence="1" key="1">
    <citation type="submission" date="2021-06" db="EMBL/GenBank/DDBJ databases">
        <authorList>
            <person name="Kallberg Y."/>
            <person name="Tangrot J."/>
            <person name="Rosling A."/>
        </authorList>
    </citation>
    <scope>NUCLEOTIDE SEQUENCE</scope>
    <source>
        <strain evidence="1">28 12/20/2015</strain>
    </source>
</reference>
<organism evidence="1 2">
    <name type="scientific">Cetraspora pellucida</name>
    <dbReference type="NCBI Taxonomy" id="1433469"/>
    <lineage>
        <taxon>Eukaryota</taxon>
        <taxon>Fungi</taxon>
        <taxon>Fungi incertae sedis</taxon>
        <taxon>Mucoromycota</taxon>
        <taxon>Glomeromycotina</taxon>
        <taxon>Glomeromycetes</taxon>
        <taxon>Diversisporales</taxon>
        <taxon>Gigasporaceae</taxon>
        <taxon>Cetraspora</taxon>
    </lineage>
</organism>
<evidence type="ECO:0000313" key="1">
    <source>
        <dbReference type="EMBL" id="CAG8786596.1"/>
    </source>
</evidence>
<keyword evidence="2" id="KW-1185">Reference proteome</keyword>
<dbReference type="Proteomes" id="UP000789366">
    <property type="component" value="Unassembled WGS sequence"/>
</dbReference>
<feature type="non-terminal residue" evidence="1">
    <location>
        <position position="118"/>
    </location>
</feature>
<gene>
    <name evidence="1" type="ORF">SPELUC_LOCUS16853</name>
</gene>
<dbReference type="EMBL" id="CAJVPW010065029">
    <property type="protein sequence ID" value="CAG8786596.1"/>
    <property type="molecule type" value="Genomic_DNA"/>
</dbReference>
<sequence length="118" mass="14150">VKTHLFRRMKQMNLENDCDTILTNLLQRNFNSHELIQQAKQISTIIDMQNLSSEQNKLKMSKRKQQQIEEAIEETSNKHQRTDVSEETYEFYLKQKKWEVTKDAKEKAFNIAFPDKDE</sequence>
<protein>
    <submittedName>
        <fullName evidence="1">14826_t:CDS:1</fullName>
    </submittedName>
</protein>